<name>A0A0P4R0T1_9ACTN</name>
<proteinExistence type="predicted"/>
<dbReference type="Proteomes" id="UP000048965">
    <property type="component" value="Unassembled WGS sequence"/>
</dbReference>
<dbReference type="OrthoDB" id="4281484at2"/>
<accession>A0A0P4R0T1</accession>
<organism evidence="2 3">
    <name type="scientific">Streptomyces lydicamycinicus</name>
    <dbReference type="NCBI Taxonomy" id="1546107"/>
    <lineage>
        <taxon>Bacteria</taxon>
        <taxon>Bacillati</taxon>
        <taxon>Actinomycetota</taxon>
        <taxon>Actinomycetes</taxon>
        <taxon>Kitasatosporales</taxon>
        <taxon>Streptomycetaceae</taxon>
        <taxon>Streptomyces</taxon>
    </lineage>
</organism>
<protein>
    <submittedName>
        <fullName evidence="2">Uncharacterized protein</fullName>
    </submittedName>
</protein>
<evidence type="ECO:0000313" key="3">
    <source>
        <dbReference type="Proteomes" id="UP000048965"/>
    </source>
</evidence>
<comment type="caution">
    <text evidence="2">The sequence shown here is derived from an EMBL/GenBank/DDBJ whole genome shotgun (WGS) entry which is preliminary data.</text>
</comment>
<dbReference type="NCBIfam" id="NF041709">
    <property type="entry name" value="RiPP_phane_YxD"/>
    <property type="match status" value="1"/>
</dbReference>
<sequence length="72" mass="7521">MATTPRTEPAVAAPPGPSAERLPDFAGVDVGVLAARTDHAVLGEVAALLLRNWPSAEDAVAYYEDGPEKVLH</sequence>
<keyword evidence="3" id="KW-1185">Reference proteome</keyword>
<evidence type="ECO:0000313" key="2">
    <source>
        <dbReference type="EMBL" id="GAO06360.1"/>
    </source>
</evidence>
<dbReference type="AlphaFoldDB" id="A0A0P4R0T1"/>
<feature type="region of interest" description="Disordered" evidence="1">
    <location>
        <begin position="1"/>
        <end position="20"/>
    </location>
</feature>
<gene>
    <name evidence="2" type="ORF">TPA0598_01_07310</name>
</gene>
<reference evidence="3" key="1">
    <citation type="submission" date="2014-09" db="EMBL/GenBank/DDBJ databases">
        <title>Whole genome shotgun sequence of Streptomyces sp. NBRC 110027.</title>
        <authorList>
            <person name="Komaki H."/>
            <person name="Ichikawa N."/>
            <person name="Katano-Makiyama Y."/>
            <person name="Hosoyama A."/>
            <person name="Hashimoto M."/>
            <person name="Uohara A."/>
            <person name="Kitahashi Y."/>
            <person name="Ohji S."/>
            <person name="Kimura A."/>
            <person name="Yamazoe A."/>
            <person name="Igarashi Y."/>
            <person name="Fujita N."/>
        </authorList>
    </citation>
    <scope>NUCLEOTIDE SEQUENCE [LARGE SCALE GENOMIC DNA]</scope>
    <source>
        <strain evidence="3">NBRC 110027</strain>
    </source>
</reference>
<dbReference type="EMBL" id="BBNO01000001">
    <property type="protein sequence ID" value="GAO06360.1"/>
    <property type="molecule type" value="Genomic_DNA"/>
</dbReference>
<evidence type="ECO:0000256" key="1">
    <source>
        <dbReference type="SAM" id="MobiDB-lite"/>
    </source>
</evidence>
<dbReference type="RefSeq" id="WP_042148635.1">
    <property type="nucleotide sequence ID" value="NZ_BBNO01000001.1"/>
</dbReference>
<reference evidence="2 3" key="2">
    <citation type="journal article" date="2015" name="Stand. Genomic Sci.">
        <title>Draft genome sequence of marine-derived Streptomyces sp. TP-A0598, a producer of anti-MRSA antibiotic lydicamycins.</title>
        <authorList>
            <person name="Komaki H."/>
            <person name="Ichikawa N."/>
            <person name="Hosoyama A."/>
            <person name="Fujita N."/>
            <person name="Igarashi Y."/>
        </authorList>
    </citation>
    <scope>NUCLEOTIDE SEQUENCE [LARGE SCALE GENOMIC DNA]</scope>
    <source>
        <strain evidence="2 3">NBRC 110027</strain>
    </source>
</reference>